<keyword evidence="4" id="KW-1185">Reference proteome</keyword>
<organism evidence="3 4">
    <name type="scientific">Phytophthora fragariaefolia</name>
    <dbReference type="NCBI Taxonomy" id="1490495"/>
    <lineage>
        <taxon>Eukaryota</taxon>
        <taxon>Sar</taxon>
        <taxon>Stramenopiles</taxon>
        <taxon>Oomycota</taxon>
        <taxon>Peronosporomycetes</taxon>
        <taxon>Peronosporales</taxon>
        <taxon>Peronosporaceae</taxon>
        <taxon>Phytophthora</taxon>
    </lineage>
</organism>
<accession>A0A9W7D252</accession>
<feature type="compositionally biased region" description="Basic residues" evidence="2">
    <location>
        <begin position="512"/>
        <end position="521"/>
    </location>
</feature>
<evidence type="ECO:0000256" key="2">
    <source>
        <dbReference type="SAM" id="MobiDB-lite"/>
    </source>
</evidence>
<comment type="caution">
    <text evidence="3">The sequence shown here is derived from an EMBL/GenBank/DDBJ whole genome shotgun (WGS) entry which is preliminary data.</text>
</comment>
<feature type="compositionally biased region" description="Low complexity" evidence="2">
    <location>
        <begin position="13"/>
        <end position="27"/>
    </location>
</feature>
<feature type="compositionally biased region" description="Low complexity" evidence="2">
    <location>
        <begin position="983"/>
        <end position="998"/>
    </location>
</feature>
<protein>
    <submittedName>
        <fullName evidence="3">Unnamed protein product</fullName>
    </submittedName>
</protein>
<dbReference type="AlphaFoldDB" id="A0A9W7D252"/>
<feature type="compositionally biased region" description="Polar residues" evidence="2">
    <location>
        <begin position="393"/>
        <end position="410"/>
    </location>
</feature>
<dbReference type="EMBL" id="BSXT01002233">
    <property type="protein sequence ID" value="GMF47878.1"/>
    <property type="molecule type" value="Genomic_DNA"/>
</dbReference>
<evidence type="ECO:0000313" key="4">
    <source>
        <dbReference type="Proteomes" id="UP001165121"/>
    </source>
</evidence>
<feature type="region of interest" description="Disordered" evidence="2">
    <location>
        <begin position="388"/>
        <end position="474"/>
    </location>
</feature>
<feature type="region of interest" description="Disordered" evidence="2">
    <location>
        <begin position="942"/>
        <end position="1010"/>
    </location>
</feature>
<proteinExistence type="predicted"/>
<sequence length="1010" mass="103779">MALSGPSDRGEGSSAESPPRSRVSPRVSGERECSFVDLTTSSEADSGSGQASRMSPPRQPSPPGGTTLDTEDKSDLARRVTLESLECLLHFQASQREQGLAELARSVAFSLTRPAVPSDQAQRDAVLSAASIYELGDALRHPFAGPDSSAVIADMRSELQVAQQINSALKRRLDTQSDELADLRSQLNIMDLERDRLLDLSKQSTAFTASLRKSVAELEAQAAVARSQADAQVAASFCHADGFKRQVQDRDQEIAALRVSIADRDRAYADLQGVASTHLAQLQGSARLLVDGGSQPLRHAQSVIAHQRAVILRQKRVIARHGFIPMHDPHMAAAAAGGLDAPGLSPSDLQLNARLCRILAERFPEAMEITSGETRVLELRIGSRQDGALTALPGSSSPRQASGRTAQPSSIGLAASDVDSAGGSSQPRRTLAQLRRARLNTSTPAKKLHRLSHPVSATAAGSRRKLHQPPEQPYSIPLLGEEGHEEVMELLAGDDLCAVSDGELLRLSAASSRRRRHRRRASSSVTPSSAAKVARPASAAGDEASFDFDLGDPMEDVELDASIEVGVSVISSSGAVSTTGTSSVVAATSSPVTATSSTTVTTVVSAAPTVDSAVVSCTAPQDSSVSMATSSSAATASSSAVLVSTSSCSAESASADSSIPTSLPMASSAAGLSASCSTASRLGSIYTSNLLLAPFPTSGVVTSAPSSADPVVASAPVLSSTLTSTPLSSTSLVASSTASSTVMSVPASSSAVITTPTTRSAAVALPAAGSVGVSTSAPGPVGSISVSTPNSAMLRVLVCSRQTPALKPSGAASTVVTAVPEVSSTSTRPMVPISDSVMVSPSGRPRRKSAAIAPLELLSGSSDAESDSVAAGSAENESSRGQTWDPGYQATTAPHPKARALTSSPPALDGDDSFDDSDDVSLRDLVSRMQTGRVATHGKAPSYLALGRAPRSSPRSSNSAGALSAQLSSSPSKKKREKNEASPQAQAQKQAPAQAQAPSVRLGELGGLGW</sequence>
<dbReference type="Proteomes" id="UP001165121">
    <property type="component" value="Unassembled WGS sequence"/>
</dbReference>
<feature type="compositionally biased region" description="Polar residues" evidence="2">
    <location>
        <begin position="37"/>
        <end position="51"/>
    </location>
</feature>
<gene>
    <name evidence="3" type="ORF">Pfra01_001824600</name>
</gene>
<reference evidence="3" key="1">
    <citation type="submission" date="2023-04" db="EMBL/GenBank/DDBJ databases">
        <title>Phytophthora fragariaefolia NBRC 109709.</title>
        <authorList>
            <person name="Ichikawa N."/>
            <person name="Sato H."/>
            <person name="Tonouchi N."/>
        </authorList>
    </citation>
    <scope>NUCLEOTIDE SEQUENCE</scope>
    <source>
        <strain evidence="3">NBRC 109709</strain>
    </source>
</reference>
<evidence type="ECO:0000256" key="1">
    <source>
        <dbReference type="SAM" id="Coils"/>
    </source>
</evidence>
<evidence type="ECO:0000313" key="3">
    <source>
        <dbReference type="EMBL" id="GMF47878.1"/>
    </source>
</evidence>
<feature type="compositionally biased region" description="Low complexity" evidence="2">
    <location>
        <begin position="945"/>
        <end position="971"/>
    </location>
</feature>
<feature type="region of interest" description="Disordered" evidence="2">
    <location>
        <begin position="1"/>
        <end position="72"/>
    </location>
</feature>
<keyword evidence="1" id="KW-0175">Coiled coil</keyword>
<feature type="compositionally biased region" description="Low complexity" evidence="2">
    <location>
        <begin position="522"/>
        <end position="540"/>
    </location>
</feature>
<feature type="region of interest" description="Disordered" evidence="2">
    <location>
        <begin position="820"/>
        <end position="916"/>
    </location>
</feature>
<feature type="coiled-coil region" evidence="1">
    <location>
        <begin position="152"/>
        <end position="193"/>
    </location>
</feature>
<feature type="compositionally biased region" description="Low complexity" evidence="2">
    <location>
        <begin position="414"/>
        <end position="434"/>
    </location>
</feature>
<feature type="region of interest" description="Disordered" evidence="2">
    <location>
        <begin position="510"/>
        <end position="551"/>
    </location>
</feature>
<name>A0A9W7D252_9STRA</name>